<evidence type="ECO:0000313" key="4">
    <source>
        <dbReference type="EMBL" id="CAD7695942.1"/>
    </source>
</evidence>
<keyword evidence="5" id="KW-1185">Reference proteome</keyword>
<comment type="similarity">
    <text evidence="1">Belongs to the PspA/Vipp/IM30 family.</text>
</comment>
<accession>A0A8S1INQ6</accession>
<evidence type="ECO:0000256" key="1">
    <source>
        <dbReference type="ARBA" id="ARBA00043985"/>
    </source>
</evidence>
<dbReference type="PANTHER" id="PTHR31088:SF6">
    <property type="entry name" value="PHAGE SHOCK PROTEIN A"/>
    <property type="match status" value="1"/>
</dbReference>
<feature type="compositionally biased region" description="Low complexity" evidence="3">
    <location>
        <begin position="48"/>
        <end position="57"/>
    </location>
</feature>
<evidence type="ECO:0008006" key="6">
    <source>
        <dbReference type="Google" id="ProtNLM"/>
    </source>
</evidence>
<dbReference type="Proteomes" id="UP000708148">
    <property type="component" value="Unassembled WGS sequence"/>
</dbReference>
<comment type="caution">
    <text evidence="4">The sequence shown here is derived from an EMBL/GenBank/DDBJ whole genome shotgun (WGS) entry which is preliminary data.</text>
</comment>
<proteinExistence type="inferred from homology"/>
<evidence type="ECO:0000256" key="2">
    <source>
        <dbReference type="SAM" id="Coils"/>
    </source>
</evidence>
<reference evidence="4" key="1">
    <citation type="submission" date="2020-12" db="EMBL/GenBank/DDBJ databases">
        <authorList>
            <person name="Iha C."/>
        </authorList>
    </citation>
    <scope>NUCLEOTIDE SEQUENCE</scope>
</reference>
<protein>
    <recommendedName>
        <fullName evidence="6">PspA/IM30</fullName>
    </recommendedName>
</protein>
<name>A0A8S1INQ6_9CHLO</name>
<organism evidence="4 5">
    <name type="scientific">Ostreobium quekettii</name>
    <dbReference type="NCBI Taxonomy" id="121088"/>
    <lineage>
        <taxon>Eukaryota</taxon>
        <taxon>Viridiplantae</taxon>
        <taxon>Chlorophyta</taxon>
        <taxon>core chlorophytes</taxon>
        <taxon>Ulvophyceae</taxon>
        <taxon>TCBD clade</taxon>
        <taxon>Bryopsidales</taxon>
        <taxon>Ostreobineae</taxon>
        <taxon>Ostreobiaceae</taxon>
        <taxon>Ostreobium</taxon>
    </lineage>
</organism>
<dbReference type="Pfam" id="PF04012">
    <property type="entry name" value="PspA_IM30"/>
    <property type="match status" value="1"/>
</dbReference>
<keyword evidence="2" id="KW-0175">Coiled coil</keyword>
<feature type="region of interest" description="Disordered" evidence="3">
    <location>
        <begin position="278"/>
        <end position="311"/>
    </location>
</feature>
<evidence type="ECO:0000313" key="5">
    <source>
        <dbReference type="Proteomes" id="UP000708148"/>
    </source>
</evidence>
<dbReference type="AlphaFoldDB" id="A0A8S1INQ6"/>
<feature type="compositionally biased region" description="Basic and acidic residues" evidence="3">
    <location>
        <begin position="292"/>
        <end position="311"/>
    </location>
</feature>
<feature type="coiled-coil region" evidence="2">
    <location>
        <begin position="148"/>
        <end position="249"/>
    </location>
</feature>
<dbReference type="OrthoDB" id="434485at2759"/>
<dbReference type="EMBL" id="CAJHUC010000409">
    <property type="protein sequence ID" value="CAD7695942.1"/>
    <property type="molecule type" value="Genomic_DNA"/>
</dbReference>
<evidence type="ECO:0000256" key="3">
    <source>
        <dbReference type="SAM" id="MobiDB-lite"/>
    </source>
</evidence>
<gene>
    <name evidence="4" type="ORF">OSTQU699_LOCUS1303</name>
</gene>
<sequence>MLSSPQPAARLEAQGAVVPPLQDAPRIPGSMAGPSFLSGSRLSHPSPRARGQQRRGAATVEANLFSRVARIVKSYADAVVTAAEDPEKLLDQTVKEMQEDLIKMKQTSASVIASQKSIQAKYEQAQSAADDWYRRADLALEKGDEELAREALKRKRSYQESADGLKKQLAYQADAVQTLIANTRKLESKLAESKSKKDTLKARAQSAKASKAVNEMVGSLSTSTSAAAFDRMEERVLQMEAESEATQQLVIGDELEGKFVELEGGSVEDELRALKDKKLPGGTVRAQLPEGRPVKDALDAELDELRRKARD</sequence>
<dbReference type="InterPro" id="IPR007157">
    <property type="entry name" value="PspA_VIPP1"/>
</dbReference>
<dbReference type="PANTHER" id="PTHR31088">
    <property type="entry name" value="MEMBRANE-ASSOCIATED PROTEIN VIPP1, CHLOROPLASTIC"/>
    <property type="match status" value="1"/>
</dbReference>
<feature type="region of interest" description="Disordered" evidence="3">
    <location>
        <begin position="1"/>
        <end position="57"/>
    </location>
</feature>